<feature type="transmembrane region" description="Helical" evidence="6">
    <location>
        <begin position="141"/>
        <end position="161"/>
    </location>
</feature>
<dbReference type="PANTHER" id="PTHR28286">
    <property type="match status" value="1"/>
</dbReference>
<evidence type="ECO:0000256" key="3">
    <source>
        <dbReference type="ARBA" id="ARBA00022692"/>
    </source>
</evidence>
<dbReference type="EMBL" id="HF936162">
    <property type="protein sequence ID" value="CCX33699.1"/>
    <property type="molecule type" value="Genomic_DNA"/>
</dbReference>
<feature type="transmembrane region" description="Helical" evidence="6">
    <location>
        <begin position="167"/>
        <end position="191"/>
    </location>
</feature>
<feature type="transmembrane region" description="Helical" evidence="6">
    <location>
        <begin position="236"/>
        <end position="257"/>
    </location>
</feature>
<dbReference type="STRING" id="1076935.U4LQ44"/>
<evidence type="ECO:0000313" key="8">
    <source>
        <dbReference type="Proteomes" id="UP000018144"/>
    </source>
</evidence>
<sequence>MPSIPIDIDPGTLIARANTALDHNRPIANNNITTHGSDLNWAICALHALLLIGVIVWTYMTNPRRRVFHYFAISILSVATVYYFIIASNLGGAAVPVEFRGGNILNRTRQVFYARWVGYLINFSIIWFALLLMSGVGWASILFTTGLTMLWSSMFLMGMFVRSSYKWGFFVFAIVLWALITWQTMGIARSYAGTIDATTHRTFSLLAAWTLFFMMLYPISWALSEGSNRITNDAEQIFYSVLDVCSQGVFSLVLLFLSRRLDFDILGLAFTEYGRIKNRISEKMHHANGTAARPAGGVVSGHQNAVEGYRNDVAQAHAEHARPRDGI</sequence>
<feature type="transmembrane region" description="Helical" evidence="6">
    <location>
        <begin position="116"/>
        <end position="134"/>
    </location>
</feature>
<gene>
    <name evidence="7" type="ORF">PCON_01637</name>
</gene>
<evidence type="ECO:0000256" key="1">
    <source>
        <dbReference type="ARBA" id="ARBA00004141"/>
    </source>
</evidence>
<name>U4LQ44_PYROM</name>
<dbReference type="GO" id="GO:0005886">
    <property type="term" value="C:plasma membrane"/>
    <property type="evidence" value="ECO:0007669"/>
    <property type="project" value="TreeGrafter"/>
</dbReference>
<evidence type="ECO:0000313" key="7">
    <source>
        <dbReference type="EMBL" id="CCX33699.1"/>
    </source>
</evidence>
<proteinExistence type="inferred from homology"/>
<accession>U4LQ44</accession>
<keyword evidence="8" id="KW-1185">Reference proteome</keyword>
<dbReference type="CDD" id="cd15239">
    <property type="entry name" value="7tm_YRO2_fungal-like"/>
    <property type="match status" value="1"/>
</dbReference>
<dbReference type="Proteomes" id="UP000018144">
    <property type="component" value="Unassembled WGS sequence"/>
</dbReference>
<dbReference type="OrthoDB" id="536545at2759"/>
<organism evidence="7 8">
    <name type="scientific">Pyronema omphalodes (strain CBS 100304)</name>
    <name type="common">Pyronema confluens</name>
    <dbReference type="NCBI Taxonomy" id="1076935"/>
    <lineage>
        <taxon>Eukaryota</taxon>
        <taxon>Fungi</taxon>
        <taxon>Dikarya</taxon>
        <taxon>Ascomycota</taxon>
        <taxon>Pezizomycotina</taxon>
        <taxon>Pezizomycetes</taxon>
        <taxon>Pezizales</taxon>
        <taxon>Pyronemataceae</taxon>
        <taxon>Pyronema</taxon>
    </lineage>
</organism>
<keyword evidence="5 6" id="KW-0472">Membrane</keyword>
<feature type="transmembrane region" description="Helical" evidence="6">
    <location>
        <begin position="67"/>
        <end position="86"/>
    </location>
</feature>
<dbReference type="Gene3D" id="1.20.1070.10">
    <property type="entry name" value="Rhodopsin 7-helix transmembrane proteins"/>
    <property type="match status" value="1"/>
</dbReference>
<evidence type="ECO:0000256" key="5">
    <source>
        <dbReference type="ARBA" id="ARBA00023136"/>
    </source>
</evidence>
<dbReference type="eggNOG" id="ENOG502QQVQ">
    <property type="taxonomic scope" value="Eukaryota"/>
</dbReference>
<keyword evidence="4 6" id="KW-1133">Transmembrane helix</keyword>
<evidence type="ECO:0000256" key="2">
    <source>
        <dbReference type="ARBA" id="ARBA00008130"/>
    </source>
</evidence>
<dbReference type="GO" id="GO:0005783">
    <property type="term" value="C:endoplasmic reticulum"/>
    <property type="evidence" value="ECO:0007669"/>
    <property type="project" value="TreeGrafter"/>
</dbReference>
<feature type="transmembrane region" description="Helical" evidence="6">
    <location>
        <begin position="203"/>
        <end position="224"/>
    </location>
</feature>
<dbReference type="AlphaFoldDB" id="U4LQ44"/>
<dbReference type="PANTHER" id="PTHR28286:SF1">
    <property type="entry name" value="30 KDA HEAT SHOCK PROTEIN-RELATED"/>
    <property type="match status" value="1"/>
</dbReference>
<evidence type="ECO:0000256" key="4">
    <source>
        <dbReference type="ARBA" id="ARBA00022989"/>
    </source>
</evidence>
<dbReference type="InterPro" id="IPR043476">
    <property type="entry name" value="Yro2-like_7TM"/>
</dbReference>
<feature type="transmembrane region" description="Helical" evidence="6">
    <location>
        <begin position="39"/>
        <end position="60"/>
    </location>
</feature>
<evidence type="ECO:0000256" key="6">
    <source>
        <dbReference type="SAM" id="Phobius"/>
    </source>
</evidence>
<dbReference type="SMART" id="SM01021">
    <property type="entry name" value="Bac_rhodopsin"/>
    <property type="match status" value="1"/>
</dbReference>
<comment type="similarity">
    <text evidence="2">Belongs to the archaeal/bacterial/fungal opsin family.</text>
</comment>
<keyword evidence="3 6" id="KW-0812">Transmembrane</keyword>
<comment type="subcellular location">
    <subcellularLocation>
        <location evidence="1">Membrane</location>
        <topology evidence="1">Multi-pass membrane protein</topology>
    </subcellularLocation>
</comment>
<dbReference type="OMA" id="IFTTMFM"/>
<dbReference type="InterPro" id="IPR001425">
    <property type="entry name" value="Arc/bac/fun_rhodopsins"/>
</dbReference>
<protein>
    <submittedName>
        <fullName evidence="7">Similar to Protein FDD123 acc. no. O74631</fullName>
    </submittedName>
</protein>
<reference evidence="7 8" key="1">
    <citation type="journal article" date="2013" name="PLoS Genet.">
        <title>The genome and development-dependent transcriptomes of Pyronema confluens: a window into fungal evolution.</title>
        <authorList>
            <person name="Traeger S."/>
            <person name="Altegoer F."/>
            <person name="Freitag M."/>
            <person name="Gabaldon T."/>
            <person name="Kempken F."/>
            <person name="Kumar A."/>
            <person name="Marcet-Houben M."/>
            <person name="Poggeler S."/>
            <person name="Stajich J.E."/>
            <person name="Nowrousian M."/>
        </authorList>
    </citation>
    <scope>NUCLEOTIDE SEQUENCE [LARGE SCALE GENOMIC DNA]</scope>
    <source>
        <strain evidence="8">CBS 100304</strain>
        <tissue evidence="7">Vegetative mycelium</tissue>
    </source>
</reference>
<dbReference type="SUPFAM" id="SSF81321">
    <property type="entry name" value="Family A G protein-coupled receptor-like"/>
    <property type="match status" value="1"/>
</dbReference>